<dbReference type="InterPro" id="IPR020904">
    <property type="entry name" value="Sc_DH/Rdtase_CS"/>
</dbReference>
<name>A0AAW0C222_9AGAR</name>
<proteinExistence type="inferred from homology"/>
<keyword evidence="6" id="KW-1185">Reference proteome</keyword>
<evidence type="ECO:0000313" key="5">
    <source>
        <dbReference type="EMBL" id="KAK7032603.1"/>
    </source>
</evidence>
<dbReference type="InterPro" id="IPR036291">
    <property type="entry name" value="NAD(P)-bd_dom_sf"/>
</dbReference>
<evidence type="ECO:0008006" key="7">
    <source>
        <dbReference type="Google" id="ProtNLM"/>
    </source>
</evidence>
<dbReference type="Proteomes" id="UP001383192">
    <property type="component" value="Unassembled WGS sequence"/>
</dbReference>
<dbReference type="GO" id="GO:0006654">
    <property type="term" value="P:phosphatidic acid biosynthetic process"/>
    <property type="evidence" value="ECO:0007669"/>
    <property type="project" value="TreeGrafter"/>
</dbReference>
<dbReference type="EMBL" id="JAYKXP010000062">
    <property type="protein sequence ID" value="KAK7032603.1"/>
    <property type="molecule type" value="Genomic_DNA"/>
</dbReference>
<dbReference type="PRINTS" id="PR00081">
    <property type="entry name" value="GDHRDH"/>
</dbReference>
<dbReference type="Gene3D" id="3.40.50.720">
    <property type="entry name" value="NAD(P)-binding Rossmann-like Domain"/>
    <property type="match status" value="1"/>
</dbReference>
<dbReference type="AlphaFoldDB" id="A0AAW0C222"/>
<dbReference type="GO" id="GO:0000140">
    <property type="term" value="F:acylglycerone-phosphate reductase (NADP+) activity"/>
    <property type="evidence" value="ECO:0007669"/>
    <property type="project" value="TreeGrafter"/>
</dbReference>
<gene>
    <name evidence="5" type="ORF">VNI00_012866</name>
</gene>
<accession>A0AAW0C222</accession>
<sequence>MGELEKLGIETLALDVTDAESIGRTRDEIASRTNGRLDILVNNAQVYNPTLLWPYLISSSAYPVAATDMSMDAVRALFEVNLFAPMALVQKFVHLLISSRQGRIINIGSQSGILPVPFSAAYNTSKAAIHAFGNTLRVELAPFNIHVMNVITGAVKSNIAKPNTIPDNSLFKAMEPLYQAKRLNVSQVNATPTEEYARTVVAEVLKSSPRAVLWAGSRSWTVWFLDTFLPQSVKDWAMTRMFGFSEFALQIRNKNKHV</sequence>
<keyword evidence="2" id="KW-0521">NADP</keyword>
<keyword evidence="3" id="KW-0560">Oxidoreductase</keyword>
<dbReference type="PRINTS" id="PR00080">
    <property type="entry name" value="SDRFAMILY"/>
</dbReference>
<dbReference type="PANTHER" id="PTHR44169">
    <property type="entry name" value="NADPH-DEPENDENT 1-ACYLDIHYDROXYACETONE PHOSPHATE REDUCTASE"/>
    <property type="match status" value="1"/>
</dbReference>
<dbReference type="Pfam" id="PF00106">
    <property type="entry name" value="adh_short"/>
    <property type="match status" value="1"/>
</dbReference>
<dbReference type="PROSITE" id="PS00061">
    <property type="entry name" value="ADH_SHORT"/>
    <property type="match status" value="1"/>
</dbReference>
<reference evidence="5 6" key="1">
    <citation type="submission" date="2024-01" db="EMBL/GenBank/DDBJ databases">
        <title>A draft genome for a cacao thread blight-causing isolate of Paramarasmius palmivorus.</title>
        <authorList>
            <person name="Baruah I.K."/>
            <person name="Bukari Y."/>
            <person name="Amoako-Attah I."/>
            <person name="Meinhardt L.W."/>
            <person name="Bailey B.A."/>
            <person name="Cohen S.P."/>
        </authorList>
    </citation>
    <scope>NUCLEOTIDE SEQUENCE [LARGE SCALE GENOMIC DNA]</scope>
    <source>
        <strain evidence="5 6">GH-12</strain>
    </source>
</reference>
<dbReference type="GO" id="GO:0005811">
    <property type="term" value="C:lipid droplet"/>
    <property type="evidence" value="ECO:0007669"/>
    <property type="project" value="TreeGrafter"/>
</dbReference>
<evidence type="ECO:0000256" key="2">
    <source>
        <dbReference type="ARBA" id="ARBA00022857"/>
    </source>
</evidence>
<protein>
    <recommendedName>
        <fullName evidence="7">NAD(P)-binding protein</fullName>
    </recommendedName>
</protein>
<dbReference type="GO" id="GO:0005783">
    <property type="term" value="C:endoplasmic reticulum"/>
    <property type="evidence" value="ECO:0007669"/>
    <property type="project" value="TreeGrafter"/>
</dbReference>
<evidence type="ECO:0000256" key="4">
    <source>
        <dbReference type="RuleBase" id="RU000363"/>
    </source>
</evidence>
<evidence type="ECO:0000313" key="6">
    <source>
        <dbReference type="Proteomes" id="UP001383192"/>
    </source>
</evidence>
<organism evidence="5 6">
    <name type="scientific">Paramarasmius palmivorus</name>
    <dbReference type="NCBI Taxonomy" id="297713"/>
    <lineage>
        <taxon>Eukaryota</taxon>
        <taxon>Fungi</taxon>
        <taxon>Dikarya</taxon>
        <taxon>Basidiomycota</taxon>
        <taxon>Agaricomycotina</taxon>
        <taxon>Agaricomycetes</taxon>
        <taxon>Agaricomycetidae</taxon>
        <taxon>Agaricales</taxon>
        <taxon>Marasmiineae</taxon>
        <taxon>Marasmiaceae</taxon>
        <taxon>Paramarasmius</taxon>
    </lineage>
</organism>
<comment type="caution">
    <text evidence="5">The sequence shown here is derived from an EMBL/GenBank/DDBJ whole genome shotgun (WGS) entry which is preliminary data.</text>
</comment>
<dbReference type="SUPFAM" id="SSF51735">
    <property type="entry name" value="NAD(P)-binding Rossmann-fold domains"/>
    <property type="match status" value="1"/>
</dbReference>
<dbReference type="GO" id="GO:0019433">
    <property type="term" value="P:triglyceride catabolic process"/>
    <property type="evidence" value="ECO:0007669"/>
    <property type="project" value="TreeGrafter"/>
</dbReference>
<dbReference type="GO" id="GO:0004806">
    <property type="term" value="F:triacylglycerol lipase activity"/>
    <property type="evidence" value="ECO:0007669"/>
    <property type="project" value="TreeGrafter"/>
</dbReference>
<dbReference type="PANTHER" id="PTHR44169:SF6">
    <property type="entry name" value="NADPH-DEPENDENT 1-ACYLDIHYDROXYACETONE PHOSPHATE REDUCTASE"/>
    <property type="match status" value="1"/>
</dbReference>
<evidence type="ECO:0000256" key="3">
    <source>
        <dbReference type="ARBA" id="ARBA00023002"/>
    </source>
</evidence>
<comment type="similarity">
    <text evidence="1 4">Belongs to the short-chain dehydrogenases/reductases (SDR) family.</text>
</comment>
<dbReference type="InterPro" id="IPR002347">
    <property type="entry name" value="SDR_fam"/>
</dbReference>
<evidence type="ECO:0000256" key="1">
    <source>
        <dbReference type="ARBA" id="ARBA00006484"/>
    </source>
</evidence>